<dbReference type="GO" id="GO:0016020">
    <property type="term" value="C:membrane"/>
    <property type="evidence" value="ECO:0007669"/>
    <property type="project" value="GOC"/>
</dbReference>
<keyword evidence="4" id="KW-0808">Transferase</keyword>
<dbReference type="GO" id="GO:0004758">
    <property type="term" value="F:serine C-palmitoyltransferase activity"/>
    <property type="evidence" value="ECO:0007669"/>
    <property type="project" value="UniProtKB-EC"/>
</dbReference>
<evidence type="ECO:0000256" key="1">
    <source>
        <dbReference type="ARBA" id="ARBA00001933"/>
    </source>
</evidence>
<dbReference type="Proteomes" id="UP000444721">
    <property type="component" value="Unassembled WGS sequence"/>
</dbReference>
<evidence type="ECO:0000259" key="9">
    <source>
        <dbReference type="Pfam" id="PF00155"/>
    </source>
</evidence>
<dbReference type="InterPro" id="IPR004839">
    <property type="entry name" value="Aminotransferase_I/II_large"/>
</dbReference>
<comment type="caution">
    <text evidence="10">The sequence shown here is derived from an EMBL/GenBank/DDBJ whole genome shotgun (WGS) entry which is preliminary data.</text>
</comment>
<evidence type="ECO:0000256" key="4">
    <source>
        <dbReference type="ARBA" id="ARBA00022679"/>
    </source>
</evidence>
<dbReference type="OrthoDB" id="65434at2759"/>
<keyword evidence="8" id="KW-0472">Membrane</keyword>
<dbReference type="SUPFAM" id="SSF53383">
    <property type="entry name" value="PLP-dependent transferases"/>
    <property type="match status" value="1"/>
</dbReference>
<feature type="domain" description="Aminotransferase class I/classII large" evidence="9">
    <location>
        <begin position="104"/>
        <end position="465"/>
    </location>
</feature>
<accession>A0A6A5BHI2</accession>
<dbReference type="CDD" id="cd06454">
    <property type="entry name" value="KBL_like"/>
    <property type="match status" value="1"/>
</dbReference>
<protein>
    <recommendedName>
        <fullName evidence="3">serine C-palmitoyltransferase</fullName>
        <ecNumber evidence="3">2.3.1.50</ecNumber>
    </recommendedName>
</protein>
<dbReference type="GO" id="GO:0046513">
    <property type="term" value="P:ceramide biosynthetic process"/>
    <property type="evidence" value="ECO:0007669"/>
    <property type="project" value="TreeGrafter"/>
</dbReference>
<dbReference type="InterPro" id="IPR001917">
    <property type="entry name" value="Aminotrans_II_pyridoxalP_BS"/>
</dbReference>
<dbReference type="PANTHER" id="PTHR13693">
    <property type="entry name" value="CLASS II AMINOTRANSFERASE/8-AMINO-7-OXONONANOATE SYNTHASE"/>
    <property type="match status" value="1"/>
</dbReference>
<dbReference type="GeneID" id="68114506"/>
<evidence type="ECO:0000256" key="2">
    <source>
        <dbReference type="ARBA" id="ARBA00008392"/>
    </source>
</evidence>
<evidence type="ECO:0000256" key="5">
    <source>
        <dbReference type="ARBA" id="ARBA00022898"/>
    </source>
</evidence>
<sequence length="492" mass="54878">MTNCDISNWLFITTCLNYAVLILLGHLRDFFHELFYGSVHKTPRGHAPLLSSFEDLYTRRIFRRVCDCWNRPIASRPGAYIEVMERISHNYNATLELTGRTLKCLNLASYNYLGFAESPPHVEAQVLSSLDQFGVSQGSPYGDCGGYTRVHQELEHMIARFVGHEDAIIFSMGFATNSTTIPLLASSPECLIISDQLNHMSIVNGVRSSSRACLVVFKHNDMEHLERIVRKSILEGQPKSHKPWKKIIIIMEGIYSMEGEIANLKRAVEIKKKYGCYLYVDEAHSIGALGKTGRGACEYCGVNPQDVDILMGTFTKSFGSVGGYVAASKEIISYLRKNCYGLTYGSSIPTPCAQQALSALKVITGEDGTDLGRRKLQQLNETSNYFREGLKKLGFEVISDVDSPVIITMLYNPSKCAALSRMCLEEGIAVVVVGAPATETLNSRVRFCVSAAHTKEDIDFALEKLDRLGDWTASKYKLFKSQTINDLYNIVF</sequence>
<proteinExistence type="inferred from homology"/>
<keyword evidence="5 7" id="KW-0663">Pyridoxal phosphate</keyword>
<comment type="cofactor">
    <cofactor evidence="1 7">
        <name>pyridoxal 5'-phosphate</name>
        <dbReference type="ChEBI" id="CHEBI:597326"/>
    </cofactor>
</comment>
<dbReference type="InterPro" id="IPR015424">
    <property type="entry name" value="PyrdxlP-dep_Trfase"/>
</dbReference>
<keyword evidence="8" id="KW-1133">Transmembrane helix</keyword>
<dbReference type="GO" id="GO:0030170">
    <property type="term" value="F:pyridoxal phosphate binding"/>
    <property type="evidence" value="ECO:0007669"/>
    <property type="project" value="InterPro"/>
</dbReference>
<dbReference type="EMBL" id="VFQX01000058">
    <property type="protein sequence ID" value="KAF0973901.1"/>
    <property type="molecule type" value="Genomic_DNA"/>
</dbReference>
<dbReference type="AlphaFoldDB" id="A0A6A5BHI2"/>
<dbReference type="PANTHER" id="PTHR13693:SF3">
    <property type="entry name" value="LD36009P"/>
    <property type="match status" value="1"/>
</dbReference>
<dbReference type="Gene3D" id="3.40.640.10">
    <property type="entry name" value="Type I PLP-dependent aspartate aminotransferase-like (Major domain)"/>
    <property type="match status" value="1"/>
</dbReference>
<comment type="similarity">
    <text evidence="2 7">Belongs to the class-II pyridoxal-phosphate-dependent aminotransferase family.</text>
</comment>
<comment type="catalytic activity">
    <reaction evidence="6">
        <text>L-serine + hexadecanoyl-CoA + H(+) = 3-oxosphinganine + CO2 + CoA</text>
        <dbReference type="Rhea" id="RHEA:14761"/>
        <dbReference type="ChEBI" id="CHEBI:15378"/>
        <dbReference type="ChEBI" id="CHEBI:16526"/>
        <dbReference type="ChEBI" id="CHEBI:33384"/>
        <dbReference type="ChEBI" id="CHEBI:57287"/>
        <dbReference type="ChEBI" id="CHEBI:57379"/>
        <dbReference type="ChEBI" id="CHEBI:58299"/>
        <dbReference type="EC" id="2.3.1.50"/>
    </reaction>
</comment>
<evidence type="ECO:0000313" key="10">
    <source>
        <dbReference type="EMBL" id="KAF0973901.1"/>
    </source>
</evidence>
<name>A0A6A5BHI2_NAEFO</name>
<dbReference type="EC" id="2.3.1.50" evidence="3"/>
<evidence type="ECO:0000313" key="11">
    <source>
        <dbReference type="Proteomes" id="UP000444721"/>
    </source>
</evidence>
<dbReference type="Pfam" id="PF00155">
    <property type="entry name" value="Aminotran_1_2"/>
    <property type="match status" value="1"/>
</dbReference>
<keyword evidence="8" id="KW-0812">Transmembrane</keyword>
<dbReference type="OMA" id="RMMSGHT"/>
<dbReference type="PROSITE" id="PS00599">
    <property type="entry name" value="AA_TRANSFER_CLASS_2"/>
    <property type="match status" value="1"/>
</dbReference>
<organism evidence="10 11">
    <name type="scientific">Naegleria fowleri</name>
    <name type="common">Brain eating amoeba</name>
    <dbReference type="NCBI Taxonomy" id="5763"/>
    <lineage>
        <taxon>Eukaryota</taxon>
        <taxon>Discoba</taxon>
        <taxon>Heterolobosea</taxon>
        <taxon>Tetramitia</taxon>
        <taxon>Eutetramitia</taxon>
        <taxon>Vahlkampfiidae</taxon>
        <taxon>Naegleria</taxon>
    </lineage>
</organism>
<gene>
    <name evidence="10" type="ORF">FDP41_007288</name>
</gene>
<evidence type="ECO:0000256" key="8">
    <source>
        <dbReference type="SAM" id="Phobius"/>
    </source>
</evidence>
<dbReference type="InterPro" id="IPR050087">
    <property type="entry name" value="AON_synthase_class-II"/>
</dbReference>
<dbReference type="VEuPathDB" id="AmoebaDB:NfTy_010070"/>
<reference evidence="10 11" key="1">
    <citation type="journal article" date="2019" name="Sci. Rep.">
        <title>Nanopore sequencing improves the draft genome of the human pathogenic amoeba Naegleria fowleri.</title>
        <authorList>
            <person name="Liechti N."/>
            <person name="Schurch N."/>
            <person name="Bruggmann R."/>
            <person name="Wittwer M."/>
        </authorList>
    </citation>
    <scope>NUCLEOTIDE SEQUENCE [LARGE SCALE GENOMIC DNA]</scope>
    <source>
        <strain evidence="10 11">ATCC 30894</strain>
    </source>
</reference>
<evidence type="ECO:0000256" key="3">
    <source>
        <dbReference type="ARBA" id="ARBA00013220"/>
    </source>
</evidence>
<dbReference type="Gene3D" id="3.90.1150.10">
    <property type="entry name" value="Aspartate Aminotransferase, domain 1"/>
    <property type="match status" value="1"/>
</dbReference>
<evidence type="ECO:0000256" key="7">
    <source>
        <dbReference type="RuleBase" id="RU003693"/>
    </source>
</evidence>
<dbReference type="GO" id="GO:0046512">
    <property type="term" value="P:sphingosine biosynthetic process"/>
    <property type="evidence" value="ECO:0007669"/>
    <property type="project" value="TreeGrafter"/>
</dbReference>
<feature type="transmembrane region" description="Helical" evidence="8">
    <location>
        <begin position="6"/>
        <end position="24"/>
    </location>
</feature>
<dbReference type="GO" id="GO:0017059">
    <property type="term" value="C:serine palmitoyltransferase complex"/>
    <property type="evidence" value="ECO:0007669"/>
    <property type="project" value="TreeGrafter"/>
</dbReference>
<dbReference type="InterPro" id="IPR015422">
    <property type="entry name" value="PyrdxlP-dep_Trfase_small"/>
</dbReference>
<dbReference type="VEuPathDB" id="AmoebaDB:NF0088710"/>
<dbReference type="VEuPathDB" id="AmoebaDB:FDP41_007288"/>
<evidence type="ECO:0000256" key="6">
    <source>
        <dbReference type="ARBA" id="ARBA00048528"/>
    </source>
</evidence>
<dbReference type="InterPro" id="IPR015421">
    <property type="entry name" value="PyrdxlP-dep_Trfase_major"/>
</dbReference>
<keyword evidence="11" id="KW-1185">Reference proteome</keyword>
<dbReference type="RefSeq" id="XP_044558614.1">
    <property type="nucleotide sequence ID" value="XM_044711016.1"/>
</dbReference>